<dbReference type="PANTHER" id="PTHR30502">
    <property type="entry name" value="2-KETO-3-DEOXY-L-RHAMNONATE ALDOLASE"/>
    <property type="match status" value="1"/>
</dbReference>
<feature type="non-terminal residue" evidence="5">
    <location>
        <position position="1"/>
    </location>
</feature>
<protein>
    <recommendedName>
        <fullName evidence="4">HpcH/HpaI aldolase/citrate lyase domain-containing protein</fullName>
    </recommendedName>
</protein>
<organism evidence="5">
    <name type="scientific">marine metagenome</name>
    <dbReference type="NCBI Taxonomy" id="408172"/>
    <lineage>
        <taxon>unclassified sequences</taxon>
        <taxon>metagenomes</taxon>
        <taxon>ecological metagenomes</taxon>
    </lineage>
</organism>
<name>A0A382BIZ1_9ZZZZ</name>
<dbReference type="InterPro" id="IPR005000">
    <property type="entry name" value="Aldolase/citrate-lyase_domain"/>
</dbReference>
<dbReference type="EMBL" id="UINC01029985">
    <property type="protein sequence ID" value="SVB13644.1"/>
    <property type="molecule type" value="Genomic_DNA"/>
</dbReference>
<dbReference type="InterPro" id="IPR040442">
    <property type="entry name" value="Pyrv_kinase-like_dom_sf"/>
</dbReference>
<evidence type="ECO:0000259" key="4">
    <source>
        <dbReference type="Pfam" id="PF03328"/>
    </source>
</evidence>
<keyword evidence="3" id="KW-0456">Lyase</keyword>
<comment type="similarity">
    <text evidence="1">Belongs to the HpcH/HpaI aldolase family.</text>
</comment>
<evidence type="ECO:0000256" key="1">
    <source>
        <dbReference type="ARBA" id="ARBA00005568"/>
    </source>
</evidence>
<evidence type="ECO:0000313" key="5">
    <source>
        <dbReference type="EMBL" id="SVB13644.1"/>
    </source>
</evidence>
<dbReference type="Pfam" id="PF03328">
    <property type="entry name" value="HpcH_HpaI"/>
    <property type="match status" value="1"/>
</dbReference>
<dbReference type="Gene3D" id="3.20.20.60">
    <property type="entry name" value="Phosphoenolpyruvate-binding domains"/>
    <property type="match status" value="1"/>
</dbReference>
<dbReference type="GO" id="GO:0016832">
    <property type="term" value="F:aldehyde-lyase activity"/>
    <property type="evidence" value="ECO:0007669"/>
    <property type="project" value="TreeGrafter"/>
</dbReference>
<dbReference type="SUPFAM" id="SSF51621">
    <property type="entry name" value="Phosphoenolpyruvate/pyruvate domain"/>
    <property type="match status" value="1"/>
</dbReference>
<dbReference type="PANTHER" id="PTHR30502:SF0">
    <property type="entry name" value="PHOSPHOENOLPYRUVATE CARBOXYLASE FAMILY PROTEIN"/>
    <property type="match status" value="1"/>
</dbReference>
<dbReference type="AlphaFoldDB" id="A0A382BIZ1"/>
<dbReference type="GO" id="GO:0046872">
    <property type="term" value="F:metal ion binding"/>
    <property type="evidence" value="ECO:0007669"/>
    <property type="project" value="UniProtKB-KW"/>
</dbReference>
<dbReference type="GO" id="GO:0005737">
    <property type="term" value="C:cytoplasm"/>
    <property type="evidence" value="ECO:0007669"/>
    <property type="project" value="TreeGrafter"/>
</dbReference>
<dbReference type="InterPro" id="IPR050251">
    <property type="entry name" value="HpcH-HpaI_aldolase"/>
</dbReference>
<evidence type="ECO:0000256" key="3">
    <source>
        <dbReference type="ARBA" id="ARBA00023239"/>
    </source>
</evidence>
<gene>
    <name evidence="5" type="ORF">METZ01_LOCUS166498</name>
</gene>
<sequence>VHESIDHPHVRSDLCLITKGQPFRGRVYSHRRRNNRQVTSPVSAATISASLRREVLVFFEGIERFRQRLAAGETLCGISIYVTDPQVTEAVADSVDFLWIDLEHAAMGIEAMRGHLLAARSRRCPVVVRTASSDIASIKPILDAGAPGIVVPQVTSAAEVQHVVDACRYPPQGKRGFGPFTPTDYGRQEEGYVERANDAVFVAVMIECVEAVDAIDEIVAIDGLDSIVIGPMDLSGSLGVLGQADHPDVVGRMEKAIGAARAKGLPVGSGMPADPAFAARQAARGIQWMQVGVDLAYLTSGVDATMRSLGDALGTD</sequence>
<feature type="domain" description="HpcH/HpaI aldolase/citrate lyase" evidence="4">
    <location>
        <begin position="90"/>
        <end position="297"/>
    </location>
</feature>
<reference evidence="5" key="1">
    <citation type="submission" date="2018-05" db="EMBL/GenBank/DDBJ databases">
        <authorList>
            <person name="Lanie J.A."/>
            <person name="Ng W.-L."/>
            <person name="Kazmierczak K.M."/>
            <person name="Andrzejewski T.M."/>
            <person name="Davidsen T.M."/>
            <person name="Wayne K.J."/>
            <person name="Tettelin H."/>
            <person name="Glass J.I."/>
            <person name="Rusch D."/>
            <person name="Podicherti R."/>
            <person name="Tsui H.-C.T."/>
            <person name="Winkler M.E."/>
        </authorList>
    </citation>
    <scope>NUCLEOTIDE SEQUENCE</scope>
</reference>
<accession>A0A382BIZ1</accession>
<keyword evidence="2" id="KW-0479">Metal-binding</keyword>
<evidence type="ECO:0000256" key="2">
    <source>
        <dbReference type="ARBA" id="ARBA00022723"/>
    </source>
</evidence>
<proteinExistence type="inferred from homology"/>
<dbReference type="InterPro" id="IPR015813">
    <property type="entry name" value="Pyrv/PenolPyrv_kinase-like_dom"/>
</dbReference>